<feature type="domain" description="Helicase ATP-binding" evidence="4">
    <location>
        <begin position="14"/>
        <end position="261"/>
    </location>
</feature>
<dbReference type="SMART" id="SM00491">
    <property type="entry name" value="HELICc2"/>
    <property type="match status" value="1"/>
</dbReference>
<evidence type="ECO:0000313" key="5">
    <source>
        <dbReference type="EMBL" id="PWB88353.1"/>
    </source>
</evidence>
<dbReference type="SUPFAM" id="SSF52540">
    <property type="entry name" value="P-loop containing nucleoside triphosphate hydrolases"/>
    <property type="match status" value="2"/>
</dbReference>
<dbReference type="PANTHER" id="PTHR11472:SF34">
    <property type="entry name" value="REGULATOR OF TELOMERE ELONGATION HELICASE 1"/>
    <property type="match status" value="1"/>
</dbReference>
<name>A0A315XQR7_9EURY</name>
<reference evidence="5 6" key="1">
    <citation type="submission" date="2017-03" db="EMBL/GenBank/DDBJ databases">
        <title>Genome sequence of Methanobrevibacter thaueri.</title>
        <authorList>
            <person name="Poehlein A."/>
            <person name="Seedorf H."/>
            <person name="Daniel R."/>
        </authorList>
    </citation>
    <scope>NUCLEOTIDE SEQUENCE [LARGE SCALE GENOMIC DNA]</scope>
    <source>
        <strain evidence="5 6">DSM 11995</strain>
    </source>
</reference>
<protein>
    <submittedName>
        <fullName evidence="5">ATP-dependent DNA helicase DinG</fullName>
    </submittedName>
</protein>
<dbReference type="Gene3D" id="3.40.50.300">
    <property type="entry name" value="P-loop containing nucleotide triphosphate hydrolases"/>
    <property type="match status" value="2"/>
</dbReference>
<dbReference type="Proteomes" id="UP000251717">
    <property type="component" value="Unassembled WGS sequence"/>
</dbReference>
<dbReference type="GO" id="GO:0003678">
    <property type="term" value="F:DNA helicase activity"/>
    <property type="evidence" value="ECO:0007669"/>
    <property type="project" value="TreeGrafter"/>
</dbReference>
<keyword evidence="3" id="KW-0067">ATP-binding</keyword>
<evidence type="ECO:0000256" key="1">
    <source>
        <dbReference type="ARBA" id="ARBA00022741"/>
    </source>
</evidence>
<dbReference type="GO" id="GO:0006139">
    <property type="term" value="P:nucleobase-containing compound metabolic process"/>
    <property type="evidence" value="ECO:0007669"/>
    <property type="project" value="InterPro"/>
</dbReference>
<dbReference type="InterPro" id="IPR014013">
    <property type="entry name" value="Helic_SF1/SF2_ATP-bd_DinG/Rad3"/>
</dbReference>
<dbReference type="Pfam" id="PF13307">
    <property type="entry name" value="Helicase_C_2"/>
    <property type="match status" value="1"/>
</dbReference>
<comment type="caution">
    <text evidence="5">The sequence shown here is derived from an EMBL/GenBank/DDBJ whole genome shotgun (WGS) entry which is preliminary data.</text>
</comment>
<organism evidence="5 6">
    <name type="scientific">Methanobrevibacter thaueri</name>
    <dbReference type="NCBI Taxonomy" id="190975"/>
    <lineage>
        <taxon>Archaea</taxon>
        <taxon>Methanobacteriati</taxon>
        <taxon>Methanobacteriota</taxon>
        <taxon>Methanomada group</taxon>
        <taxon>Methanobacteria</taxon>
        <taxon>Methanobacteriales</taxon>
        <taxon>Methanobacteriaceae</taxon>
        <taxon>Methanobrevibacter</taxon>
    </lineage>
</organism>
<dbReference type="AlphaFoldDB" id="A0A315XQR7"/>
<keyword evidence="5" id="KW-0347">Helicase</keyword>
<dbReference type="PANTHER" id="PTHR11472">
    <property type="entry name" value="DNA REPAIR DEAD HELICASE RAD3/XP-D SUBFAMILY MEMBER"/>
    <property type="match status" value="1"/>
</dbReference>
<dbReference type="SUPFAM" id="SSF48452">
    <property type="entry name" value="TPR-like"/>
    <property type="match status" value="1"/>
</dbReference>
<dbReference type="RefSeq" id="WP_116591080.1">
    <property type="nucleotide sequence ID" value="NZ_MZGS01000006.1"/>
</dbReference>
<gene>
    <name evidence="5" type="ORF">MBBTH_00840</name>
</gene>
<evidence type="ECO:0000256" key="2">
    <source>
        <dbReference type="ARBA" id="ARBA00022801"/>
    </source>
</evidence>
<dbReference type="InterPro" id="IPR027417">
    <property type="entry name" value="P-loop_NTPase"/>
</dbReference>
<dbReference type="OrthoDB" id="76985at2157"/>
<accession>A0A315XQR7</accession>
<dbReference type="GO" id="GO:0003677">
    <property type="term" value="F:DNA binding"/>
    <property type="evidence" value="ECO:0007669"/>
    <property type="project" value="InterPro"/>
</dbReference>
<evidence type="ECO:0000313" key="6">
    <source>
        <dbReference type="Proteomes" id="UP000251717"/>
    </source>
</evidence>
<dbReference type="GO" id="GO:0016818">
    <property type="term" value="F:hydrolase activity, acting on acid anhydrides, in phosphorus-containing anhydrides"/>
    <property type="evidence" value="ECO:0007669"/>
    <property type="project" value="InterPro"/>
</dbReference>
<dbReference type="Gene3D" id="1.25.40.10">
    <property type="entry name" value="Tetratricopeptide repeat domain"/>
    <property type="match status" value="1"/>
</dbReference>
<dbReference type="InterPro" id="IPR006935">
    <property type="entry name" value="Helicase/UvrB_N"/>
</dbReference>
<proteinExistence type="predicted"/>
<evidence type="ECO:0000256" key="3">
    <source>
        <dbReference type="ARBA" id="ARBA00022840"/>
    </source>
</evidence>
<dbReference type="InterPro" id="IPR011990">
    <property type="entry name" value="TPR-like_helical_dom_sf"/>
</dbReference>
<dbReference type="GO" id="GO:0005524">
    <property type="term" value="F:ATP binding"/>
    <property type="evidence" value="ECO:0007669"/>
    <property type="project" value="UniProtKB-KW"/>
</dbReference>
<evidence type="ECO:0000259" key="4">
    <source>
        <dbReference type="PROSITE" id="PS51193"/>
    </source>
</evidence>
<dbReference type="PROSITE" id="PS51193">
    <property type="entry name" value="HELICASE_ATP_BIND_2"/>
    <property type="match status" value="1"/>
</dbReference>
<keyword evidence="1" id="KW-0547">Nucleotide-binding</keyword>
<sequence length="622" mass="72904">MDWQYSYYSEIDPEAVRNFPFERPRDAQLETISEIRKAIAKGYRYIVLEAGTGTGKSAIAATLANMSESSYILTVTKQLQDQYLKDFKNFKLVKGRSNFQCRSYLEENVHQSCEEGKCIVEGFNCPYSIKNENPPTCHYYAQKYDALNAKNVIANYHYMFLELNYVEDFTKRELLICDEAHNLESMLMSQLKLEFAKSDLKEYIRYELTDDTIDDLNNGSYNDWIIFIEEIKSAYITELSKIENLNKPVLLEKISALKQKISDCNRFVENINYDPDSWIIDYDEEFETLEFKPVKVDSYAVNTLFDFADVSLFMSATILDYELFAKWLGIDPSEIYAIRRRTPFDNARNPIIVSNEYNLSKSYIRLNAPKTIELLEDILSSHENEKGIIHTVSSECMCFIMDNVRSDRLIAHNTKNRSEILEEFKRSDEALVLVSPSMDEGVDLPGDECRFQIVYKIPYPDLGSKQVKSRIALDGEWYDYKTSLRLVQTHGRGMRFVEDYCKTYFIDNRLKNYVLTSKFIPEDLKDFVRSKADIKEGLDYLNDSDYENAIRFFKGLVKEDADDFRVYLYLSRAYHESDLYEEELQVIFRYLSKYPKDYGHFKSSLEVLDSMGYFDLGQYQKF</sequence>
<keyword evidence="6" id="KW-1185">Reference proteome</keyword>
<dbReference type="Pfam" id="PF04851">
    <property type="entry name" value="ResIII"/>
    <property type="match status" value="1"/>
</dbReference>
<keyword evidence="2" id="KW-0378">Hydrolase</keyword>
<dbReference type="EMBL" id="MZGS01000006">
    <property type="protein sequence ID" value="PWB88353.1"/>
    <property type="molecule type" value="Genomic_DNA"/>
</dbReference>
<dbReference type="InterPro" id="IPR045028">
    <property type="entry name" value="DinG/Rad3-like"/>
</dbReference>
<dbReference type="InterPro" id="IPR006555">
    <property type="entry name" value="ATP-dep_Helicase_C"/>
</dbReference>